<keyword evidence="2" id="KW-1185">Reference proteome</keyword>
<dbReference type="Proteomes" id="UP001054945">
    <property type="component" value="Unassembled WGS sequence"/>
</dbReference>
<accession>A0AAV4Y1V2</accession>
<dbReference type="AlphaFoldDB" id="A0AAV4Y1V2"/>
<dbReference type="EMBL" id="BPLR01018620">
    <property type="protein sequence ID" value="GIZ01043.1"/>
    <property type="molecule type" value="Genomic_DNA"/>
</dbReference>
<name>A0AAV4Y1V2_CAEEX</name>
<organism evidence="1 2">
    <name type="scientific">Caerostris extrusa</name>
    <name type="common">Bark spider</name>
    <name type="synonym">Caerostris bankana</name>
    <dbReference type="NCBI Taxonomy" id="172846"/>
    <lineage>
        <taxon>Eukaryota</taxon>
        <taxon>Metazoa</taxon>
        <taxon>Ecdysozoa</taxon>
        <taxon>Arthropoda</taxon>
        <taxon>Chelicerata</taxon>
        <taxon>Arachnida</taxon>
        <taxon>Araneae</taxon>
        <taxon>Araneomorphae</taxon>
        <taxon>Entelegynae</taxon>
        <taxon>Araneoidea</taxon>
        <taxon>Araneidae</taxon>
        <taxon>Caerostris</taxon>
    </lineage>
</organism>
<reference evidence="1 2" key="1">
    <citation type="submission" date="2021-06" db="EMBL/GenBank/DDBJ databases">
        <title>Caerostris extrusa draft genome.</title>
        <authorList>
            <person name="Kono N."/>
            <person name="Arakawa K."/>
        </authorList>
    </citation>
    <scope>NUCLEOTIDE SEQUENCE [LARGE SCALE GENOMIC DNA]</scope>
</reference>
<evidence type="ECO:0000313" key="1">
    <source>
        <dbReference type="EMBL" id="GIZ01043.1"/>
    </source>
</evidence>
<evidence type="ECO:0000313" key="2">
    <source>
        <dbReference type="Proteomes" id="UP001054945"/>
    </source>
</evidence>
<gene>
    <name evidence="1" type="ORF">CEXT_531351</name>
</gene>
<comment type="caution">
    <text evidence="1">The sequence shown here is derived from an EMBL/GenBank/DDBJ whole genome shotgun (WGS) entry which is preliminary data.</text>
</comment>
<sequence length="101" mass="11490">MSTGKANDIKHKIICTSCLFKRFPIVENRRFFSTHTPMQSFAYLCNCKSRLTCSNPSAHHNRLSNGFGDRGVFIQFRSVRGLHFGFGLQPDCVCLFPFAIL</sequence>
<proteinExistence type="predicted"/>
<protein>
    <submittedName>
        <fullName evidence="1">Uncharacterized protein</fullName>
    </submittedName>
</protein>